<organism evidence="2 3">
    <name type="scientific">Janibacter cremeus</name>
    <dbReference type="NCBI Taxonomy" id="1285192"/>
    <lineage>
        <taxon>Bacteria</taxon>
        <taxon>Bacillati</taxon>
        <taxon>Actinomycetota</taxon>
        <taxon>Actinomycetes</taxon>
        <taxon>Micrococcales</taxon>
        <taxon>Intrasporangiaceae</taxon>
        <taxon>Janibacter</taxon>
    </lineage>
</organism>
<evidence type="ECO:0000313" key="3">
    <source>
        <dbReference type="Proteomes" id="UP000554054"/>
    </source>
</evidence>
<dbReference type="Proteomes" id="UP000554054">
    <property type="component" value="Unassembled WGS sequence"/>
</dbReference>
<feature type="transmembrane region" description="Helical" evidence="1">
    <location>
        <begin position="117"/>
        <end position="142"/>
    </location>
</feature>
<evidence type="ECO:0000256" key="1">
    <source>
        <dbReference type="SAM" id="Phobius"/>
    </source>
</evidence>
<name>A0A852VQU3_9MICO</name>
<feature type="transmembrane region" description="Helical" evidence="1">
    <location>
        <begin position="15"/>
        <end position="33"/>
    </location>
</feature>
<dbReference type="EMBL" id="JACCAE010000001">
    <property type="protein sequence ID" value="NYF99397.1"/>
    <property type="molecule type" value="Genomic_DNA"/>
</dbReference>
<keyword evidence="1" id="KW-1133">Transmembrane helix</keyword>
<keyword evidence="1" id="KW-0472">Membrane</keyword>
<gene>
    <name evidence="2" type="ORF">BJY20_002789</name>
</gene>
<dbReference type="AlphaFoldDB" id="A0A852VQU3"/>
<comment type="caution">
    <text evidence="2">The sequence shown here is derived from an EMBL/GenBank/DDBJ whole genome shotgun (WGS) entry which is preliminary data.</text>
</comment>
<sequence length="150" mass="15454">MTTTTERLAGTTTSLQHYALAVIAASLAMQLVLAACGHAVGILAGVLTALIALGYAGFLLRNRDRLGKVRFGLLAAHVVTFAAVVGGYLGHFFLLAVSGNAAVAAPSAGEDFVMDPGWFGVVVGMPTFWLMGLLAHSLGAILGRGFEAPR</sequence>
<evidence type="ECO:0000313" key="2">
    <source>
        <dbReference type="EMBL" id="NYF99397.1"/>
    </source>
</evidence>
<protein>
    <submittedName>
        <fullName evidence="2">Uncharacterized protein</fullName>
    </submittedName>
</protein>
<reference evidence="2 3" key="1">
    <citation type="submission" date="2020-07" db="EMBL/GenBank/DDBJ databases">
        <title>Sequencing the genomes of 1000 actinobacteria strains.</title>
        <authorList>
            <person name="Klenk H.-P."/>
        </authorList>
    </citation>
    <scope>NUCLEOTIDE SEQUENCE [LARGE SCALE GENOMIC DNA]</scope>
    <source>
        <strain evidence="2 3">DSM 26154</strain>
    </source>
</reference>
<keyword evidence="1" id="KW-0812">Transmembrane</keyword>
<feature type="transmembrane region" description="Helical" evidence="1">
    <location>
        <begin position="39"/>
        <end position="60"/>
    </location>
</feature>
<feature type="transmembrane region" description="Helical" evidence="1">
    <location>
        <begin position="72"/>
        <end position="97"/>
    </location>
</feature>
<proteinExistence type="predicted"/>
<dbReference type="RefSeq" id="WP_185992094.1">
    <property type="nucleotide sequence ID" value="NZ_JACCAE010000001.1"/>
</dbReference>
<keyword evidence="3" id="KW-1185">Reference proteome</keyword>
<accession>A0A852VQU3</accession>